<dbReference type="Pfam" id="PF01551">
    <property type="entry name" value="Peptidase_M23"/>
    <property type="match status" value="1"/>
</dbReference>
<dbReference type="GO" id="GO:0004222">
    <property type="term" value="F:metalloendopeptidase activity"/>
    <property type="evidence" value="ECO:0007669"/>
    <property type="project" value="TreeGrafter"/>
</dbReference>
<evidence type="ECO:0000313" key="2">
    <source>
        <dbReference type="EMBL" id="VAW85094.1"/>
    </source>
</evidence>
<dbReference type="InterPro" id="IPR011055">
    <property type="entry name" value="Dup_hybrid_motif"/>
</dbReference>
<dbReference type="AlphaFoldDB" id="A0A3B0ZUI2"/>
<evidence type="ECO:0000259" key="1">
    <source>
        <dbReference type="Pfam" id="PF01551"/>
    </source>
</evidence>
<dbReference type="CDD" id="cd12797">
    <property type="entry name" value="M23_peptidase"/>
    <property type="match status" value="1"/>
</dbReference>
<proteinExistence type="predicted"/>
<organism evidence="2">
    <name type="scientific">hydrothermal vent metagenome</name>
    <dbReference type="NCBI Taxonomy" id="652676"/>
    <lineage>
        <taxon>unclassified sequences</taxon>
        <taxon>metagenomes</taxon>
        <taxon>ecological metagenomes</taxon>
    </lineage>
</organism>
<dbReference type="PANTHER" id="PTHR21666">
    <property type="entry name" value="PEPTIDASE-RELATED"/>
    <property type="match status" value="1"/>
</dbReference>
<dbReference type="EMBL" id="UOFQ01000017">
    <property type="protein sequence ID" value="VAW85094.1"/>
    <property type="molecule type" value="Genomic_DNA"/>
</dbReference>
<feature type="domain" description="M23ase beta-sheet core" evidence="1">
    <location>
        <begin position="55"/>
        <end position="142"/>
    </location>
</feature>
<dbReference type="InterPro" id="IPR050570">
    <property type="entry name" value="Cell_wall_metabolism_enzyme"/>
</dbReference>
<sequence>MKKFRPLKIFMLCFAGVILLGLAIPERLVIPVYGATQNDWNHNTFWYSPWGASGVHQGIDIFGSAGTPVIASTFGIVVYKGELAPGGKVLAILGPKWRIHYYAHLQNYNASWGNVVYQTERMGSVGTSGNAKGKPPHLHYAIFSLIPHPWRWDAAPQGWKKMFFLNPGSKLLAERVL</sequence>
<dbReference type="PANTHER" id="PTHR21666:SF268">
    <property type="entry name" value="PEPTIDASE M23 DOMAIN-CONTAINING PROTEIN"/>
    <property type="match status" value="1"/>
</dbReference>
<dbReference type="Gene3D" id="2.70.70.10">
    <property type="entry name" value="Glucose Permease (Domain IIA)"/>
    <property type="match status" value="1"/>
</dbReference>
<name>A0A3B0ZUI2_9ZZZZ</name>
<dbReference type="SUPFAM" id="SSF51261">
    <property type="entry name" value="Duplicated hybrid motif"/>
    <property type="match status" value="1"/>
</dbReference>
<dbReference type="InterPro" id="IPR016047">
    <property type="entry name" value="M23ase_b-sheet_dom"/>
</dbReference>
<protein>
    <submittedName>
        <fullName evidence="2">Membrane proteins related to metalloendopeptidases</fullName>
    </submittedName>
</protein>
<reference evidence="2" key="1">
    <citation type="submission" date="2018-06" db="EMBL/GenBank/DDBJ databases">
        <authorList>
            <person name="Zhirakovskaya E."/>
        </authorList>
    </citation>
    <scope>NUCLEOTIDE SEQUENCE</scope>
</reference>
<gene>
    <name evidence="2" type="ORF">MNBD_GAMMA17-30</name>
</gene>
<accession>A0A3B0ZUI2</accession>